<dbReference type="AlphaFoldDB" id="A0A1A8Y0W1"/>
<sequence length="164" mass="18501">MNSLYDIAAEYREIAEKLNDSDFDEQTIADTLEGMSGDLVQKCTNVGFFIRNMEAESEAMKAAEESIAKRRATRDSKIKRMKDYLLNAMISTGKTKIESPWFVLSVRNNQESVVVDADSQIPEGFMRMIPAKYEPDKVLIKKAIQSGIEVEGCHLARSQSLQIK</sequence>
<dbReference type="Proteomes" id="UP000199600">
    <property type="component" value="Unassembled WGS sequence"/>
</dbReference>
<dbReference type="RefSeq" id="WP_186412220.1">
    <property type="nucleotide sequence ID" value="NZ_FLQY01000364.1"/>
</dbReference>
<protein>
    <submittedName>
        <fullName evidence="1">Phage protein</fullName>
    </submittedName>
</protein>
<name>A0A1A8Y0W1_9RHOO</name>
<dbReference type="InterPro" id="IPR008840">
    <property type="entry name" value="Sipho_Gp157"/>
</dbReference>
<keyword evidence="2" id="KW-1185">Reference proteome</keyword>
<evidence type="ECO:0000313" key="1">
    <source>
        <dbReference type="EMBL" id="SBT10642.1"/>
    </source>
</evidence>
<proteinExistence type="predicted"/>
<organism evidence="1 2">
    <name type="scientific">Candidatus Propionivibrio aalborgensis</name>
    <dbReference type="NCBI Taxonomy" id="1860101"/>
    <lineage>
        <taxon>Bacteria</taxon>
        <taxon>Pseudomonadati</taxon>
        <taxon>Pseudomonadota</taxon>
        <taxon>Betaproteobacteria</taxon>
        <taxon>Rhodocyclales</taxon>
        <taxon>Rhodocyclaceae</taxon>
        <taxon>Propionivibrio</taxon>
    </lineage>
</organism>
<dbReference type="Pfam" id="PF05565">
    <property type="entry name" value="Sipho_Gp157"/>
    <property type="match status" value="1"/>
</dbReference>
<accession>A0A1A8Y0W1</accession>
<dbReference type="EMBL" id="FLQY01000364">
    <property type="protein sequence ID" value="SBT10642.1"/>
    <property type="molecule type" value="Genomic_DNA"/>
</dbReference>
<evidence type="ECO:0000313" key="2">
    <source>
        <dbReference type="Proteomes" id="UP000199600"/>
    </source>
</evidence>
<gene>
    <name evidence="1" type="ORF">PROAA_610002</name>
</gene>
<reference evidence="1 2" key="1">
    <citation type="submission" date="2016-06" db="EMBL/GenBank/DDBJ databases">
        <authorList>
            <person name="Kjaerup R.B."/>
            <person name="Dalgaard T.S."/>
            <person name="Juul-Madsen H.R."/>
        </authorList>
    </citation>
    <scope>NUCLEOTIDE SEQUENCE [LARGE SCALE GENOMIC DNA]</scope>
    <source>
        <strain evidence="1">2</strain>
    </source>
</reference>